<sequence>MIMMKFFSVFWRMPCFFKEVTHLYCPACGGTRAVKALLRLDLKASLFCNPIVLYGVLICLWSAVWFMIWKFSGRKVQTFQPGLWMLYAGIVLFFGFDVIRNIGVYQFGYDYLGDLLL</sequence>
<dbReference type="EMBL" id="DXEM01000006">
    <property type="protein sequence ID" value="HIX66872.1"/>
    <property type="molecule type" value="Genomic_DNA"/>
</dbReference>
<evidence type="ECO:0000313" key="3">
    <source>
        <dbReference type="Proteomes" id="UP000886721"/>
    </source>
</evidence>
<dbReference type="InterPro" id="IPR021215">
    <property type="entry name" value="DUF2752"/>
</dbReference>
<keyword evidence="1" id="KW-0812">Transmembrane</keyword>
<protein>
    <submittedName>
        <fullName evidence="2">DUF2752 domain-containing protein</fullName>
    </submittedName>
</protein>
<organism evidence="2 3">
    <name type="scientific">Candidatus Anaerostipes excrementavium</name>
    <dbReference type="NCBI Taxonomy" id="2838463"/>
    <lineage>
        <taxon>Bacteria</taxon>
        <taxon>Bacillati</taxon>
        <taxon>Bacillota</taxon>
        <taxon>Clostridia</taxon>
        <taxon>Lachnospirales</taxon>
        <taxon>Lachnospiraceae</taxon>
        <taxon>Anaerostipes</taxon>
    </lineage>
</organism>
<keyword evidence="1" id="KW-1133">Transmembrane helix</keyword>
<reference evidence="2" key="1">
    <citation type="journal article" date="2021" name="PeerJ">
        <title>Extensive microbial diversity within the chicken gut microbiome revealed by metagenomics and culture.</title>
        <authorList>
            <person name="Gilroy R."/>
            <person name="Ravi A."/>
            <person name="Getino M."/>
            <person name="Pursley I."/>
            <person name="Horton D.L."/>
            <person name="Alikhan N.F."/>
            <person name="Baker D."/>
            <person name="Gharbi K."/>
            <person name="Hall N."/>
            <person name="Watson M."/>
            <person name="Adriaenssens E.M."/>
            <person name="Foster-Nyarko E."/>
            <person name="Jarju S."/>
            <person name="Secka A."/>
            <person name="Antonio M."/>
            <person name="Oren A."/>
            <person name="Chaudhuri R.R."/>
            <person name="La Ragione R."/>
            <person name="Hildebrand F."/>
            <person name="Pallen M.J."/>
        </authorList>
    </citation>
    <scope>NUCLEOTIDE SEQUENCE</scope>
    <source>
        <strain evidence="2">CHK191-13928</strain>
    </source>
</reference>
<accession>A0A9D1WTG5</accession>
<dbReference type="Pfam" id="PF10825">
    <property type="entry name" value="DUF2752"/>
    <property type="match status" value="1"/>
</dbReference>
<evidence type="ECO:0000256" key="1">
    <source>
        <dbReference type="SAM" id="Phobius"/>
    </source>
</evidence>
<keyword evidence="1" id="KW-0472">Membrane</keyword>
<dbReference type="AlphaFoldDB" id="A0A9D1WTG5"/>
<proteinExistence type="predicted"/>
<reference evidence="2" key="2">
    <citation type="submission" date="2021-04" db="EMBL/GenBank/DDBJ databases">
        <authorList>
            <person name="Gilroy R."/>
        </authorList>
    </citation>
    <scope>NUCLEOTIDE SEQUENCE</scope>
    <source>
        <strain evidence="2">CHK191-13928</strain>
    </source>
</reference>
<comment type="caution">
    <text evidence="2">The sequence shown here is derived from an EMBL/GenBank/DDBJ whole genome shotgun (WGS) entry which is preliminary data.</text>
</comment>
<feature type="transmembrane region" description="Helical" evidence="1">
    <location>
        <begin position="51"/>
        <end position="71"/>
    </location>
</feature>
<name>A0A9D1WTG5_9FIRM</name>
<dbReference type="Proteomes" id="UP000886721">
    <property type="component" value="Unassembled WGS sequence"/>
</dbReference>
<gene>
    <name evidence="2" type="ORF">H9735_01950</name>
</gene>
<feature type="transmembrane region" description="Helical" evidence="1">
    <location>
        <begin position="83"/>
        <end position="107"/>
    </location>
</feature>
<evidence type="ECO:0000313" key="2">
    <source>
        <dbReference type="EMBL" id="HIX66872.1"/>
    </source>
</evidence>